<name>A0ABW4BKK2_9LACO</name>
<dbReference type="InterPro" id="IPR011240">
    <property type="entry name" value="Pesterase_YunD"/>
</dbReference>
<dbReference type="Pfam" id="PF02872">
    <property type="entry name" value="5_nucleotid_C"/>
    <property type="match status" value="1"/>
</dbReference>
<dbReference type="SUPFAM" id="SSF56300">
    <property type="entry name" value="Metallo-dependent phosphatases"/>
    <property type="match status" value="1"/>
</dbReference>
<organism evidence="3 4">
    <name type="scientific">Lapidilactobacillus gannanensis</name>
    <dbReference type="NCBI Taxonomy" id="2486002"/>
    <lineage>
        <taxon>Bacteria</taxon>
        <taxon>Bacillati</taxon>
        <taxon>Bacillota</taxon>
        <taxon>Bacilli</taxon>
        <taxon>Lactobacillales</taxon>
        <taxon>Lactobacillaceae</taxon>
        <taxon>Lapidilactobacillus</taxon>
    </lineage>
</organism>
<dbReference type="InterPro" id="IPR036907">
    <property type="entry name" value="5'-Nucleotdase_C_sf"/>
</dbReference>
<evidence type="ECO:0000313" key="4">
    <source>
        <dbReference type="Proteomes" id="UP001597191"/>
    </source>
</evidence>
<dbReference type="Gene3D" id="3.90.780.10">
    <property type="entry name" value="5'-Nucleotidase, C-terminal domain"/>
    <property type="match status" value="1"/>
</dbReference>
<dbReference type="InterPro" id="IPR006146">
    <property type="entry name" value="5'-Nucleotdase_CS"/>
</dbReference>
<evidence type="ECO:0000259" key="2">
    <source>
        <dbReference type="Pfam" id="PF02872"/>
    </source>
</evidence>
<keyword evidence="4" id="KW-1185">Reference proteome</keyword>
<evidence type="ECO:0000313" key="3">
    <source>
        <dbReference type="EMBL" id="MFD1410050.1"/>
    </source>
</evidence>
<protein>
    <submittedName>
        <fullName evidence="3">Bifunctional metallophosphatase/5'-nucleotidase</fullName>
    </submittedName>
</protein>
<dbReference type="PRINTS" id="PR01607">
    <property type="entry name" value="APYRASEFAMLY"/>
</dbReference>
<dbReference type="RefSeq" id="WP_125650933.1">
    <property type="nucleotide sequence ID" value="NZ_JBHTOH010000002.1"/>
</dbReference>
<dbReference type="InterPro" id="IPR008334">
    <property type="entry name" value="5'-Nucleotdase_C"/>
</dbReference>
<dbReference type="PIRSF" id="PIRSF036361">
    <property type="entry name" value="YunD"/>
    <property type="match status" value="1"/>
</dbReference>
<proteinExistence type="inferred from homology"/>
<dbReference type="Proteomes" id="UP001597191">
    <property type="component" value="Unassembled WGS sequence"/>
</dbReference>
<keyword evidence="1" id="KW-0547">Nucleotide-binding</keyword>
<comment type="caution">
    <text evidence="3">The sequence shown here is derived from an EMBL/GenBank/DDBJ whole genome shotgun (WGS) entry which is preliminary data.</text>
</comment>
<dbReference type="PROSITE" id="PS00785">
    <property type="entry name" value="5_NUCLEOTIDASE_1"/>
    <property type="match status" value="1"/>
</dbReference>
<dbReference type="InterPro" id="IPR029052">
    <property type="entry name" value="Metallo-depent_PP-like"/>
</dbReference>
<reference evidence="4" key="1">
    <citation type="journal article" date="2019" name="Int. J. Syst. Evol. Microbiol.">
        <title>The Global Catalogue of Microorganisms (GCM) 10K type strain sequencing project: providing services to taxonomists for standard genome sequencing and annotation.</title>
        <authorList>
            <consortium name="The Broad Institute Genomics Platform"/>
            <consortium name="The Broad Institute Genome Sequencing Center for Infectious Disease"/>
            <person name="Wu L."/>
            <person name="Ma J."/>
        </authorList>
    </citation>
    <scope>NUCLEOTIDE SEQUENCE [LARGE SCALE GENOMIC DNA]</scope>
    <source>
        <strain evidence="4">CCM 8937</strain>
    </source>
</reference>
<dbReference type="EMBL" id="JBHTOH010000002">
    <property type="protein sequence ID" value="MFD1410050.1"/>
    <property type="molecule type" value="Genomic_DNA"/>
</dbReference>
<feature type="domain" description="5'-Nucleotidase C-terminal" evidence="2">
    <location>
        <begin position="290"/>
        <end position="420"/>
    </location>
</feature>
<keyword evidence="1" id="KW-0378">Hydrolase</keyword>
<comment type="similarity">
    <text evidence="1">Belongs to the 5'-nucleotidase family.</text>
</comment>
<gene>
    <name evidence="3" type="ORF">ACFQ4R_00190</name>
</gene>
<dbReference type="PANTHER" id="PTHR11575">
    <property type="entry name" value="5'-NUCLEOTIDASE-RELATED"/>
    <property type="match status" value="1"/>
</dbReference>
<dbReference type="InterPro" id="IPR006179">
    <property type="entry name" value="5_nucleotidase/apyrase"/>
</dbReference>
<dbReference type="CDD" id="cd00845">
    <property type="entry name" value="MPP_UshA_N_like"/>
    <property type="match status" value="1"/>
</dbReference>
<dbReference type="SUPFAM" id="SSF55816">
    <property type="entry name" value="5'-nucleotidase (syn. UDP-sugar hydrolase), C-terminal domain"/>
    <property type="match status" value="1"/>
</dbReference>
<dbReference type="Gene3D" id="3.60.21.10">
    <property type="match status" value="1"/>
</dbReference>
<dbReference type="PANTHER" id="PTHR11575:SF23">
    <property type="entry name" value="5-NUCLEOTIDASE FAMILY PROTEIN"/>
    <property type="match status" value="1"/>
</dbReference>
<evidence type="ECO:0000256" key="1">
    <source>
        <dbReference type="RuleBase" id="RU362119"/>
    </source>
</evidence>
<accession>A0ABW4BKK2</accession>
<sequence>MEKITILHTNDFHSHLENWPRLRRYVLAQQSLAQASAGQALTFDLGDAMDRVHLLTEATNGQFNVELLNQLHYDAATIGNNEGIGNAKAQLLKLYQAANFPVVLGNLSDPTTGHLAAFAKPWLIITTDQGTHIGVLGLTAAFPATYQPLGWEIKRATDVLPALLAELAPQVDFVVLLSHLGLPIDRFLAKKFPQIAIIIGAHTRHLLPTGEQQGATLLAAAGKFGQYVGKISLTIDENHHLRNASATVQATNELPVLATDAAEIAGYQQQGQQLLNAQKLAKLPQSLTVSAHGEHAAIKVCLAAIQQVAQADCAILNSGLFLKDLPQGIVTANDLHQQLPHPMHVIAVQLSGADLWRLAMEIEKNRHFVQNFPLKGMSFRGKIYGELVLRDWRIDPVTQQVWVQHQLIEPHQNYTLATVDNFMFIPFFPTVAIKGQVKLLMPDFLRNIFGQYLQQHYPLLKES</sequence>